<feature type="compositionally biased region" description="Polar residues" evidence="1">
    <location>
        <begin position="87"/>
        <end position="101"/>
    </location>
</feature>
<feature type="region of interest" description="Disordered" evidence="1">
    <location>
        <begin position="1"/>
        <end position="20"/>
    </location>
</feature>
<accession>A0A5A7QPL9</accession>
<name>A0A5A7QPL9_STRAF</name>
<evidence type="ECO:0000313" key="3">
    <source>
        <dbReference type="Proteomes" id="UP000325081"/>
    </source>
</evidence>
<reference evidence="3" key="1">
    <citation type="journal article" date="2019" name="Curr. Biol.">
        <title>Genome Sequence of Striga asiatica Provides Insight into the Evolution of Plant Parasitism.</title>
        <authorList>
            <person name="Yoshida S."/>
            <person name="Kim S."/>
            <person name="Wafula E.K."/>
            <person name="Tanskanen J."/>
            <person name="Kim Y.M."/>
            <person name="Honaas L."/>
            <person name="Yang Z."/>
            <person name="Spallek T."/>
            <person name="Conn C.E."/>
            <person name="Ichihashi Y."/>
            <person name="Cheong K."/>
            <person name="Cui S."/>
            <person name="Der J.P."/>
            <person name="Gundlach H."/>
            <person name="Jiao Y."/>
            <person name="Hori C."/>
            <person name="Ishida J.K."/>
            <person name="Kasahara H."/>
            <person name="Kiba T."/>
            <person name="Kim M.S."/>
            <person name="Koo N."/>
            <person name="Laohavisit A."/>
            <person name="Lee Y.H."/>
            <person name="Lumba S."/>
            <person name="McCourt P."/>
            <person name="Mortimer J.C."/>
            <person name="Mutuku J.M."/>
            <person name="Nomura T."/>
            <person name="Sasaki-Sekimoto Y."/>
            <person name="Seto Y."/>
            <person name="Wang Y."/>
            <person name="Wakatake T."/>
            <person name="Sakakibara H."/>
            <person name="Demura T."/>
            <person name="Yamaguchi S."/>
            <person name="Yoneyama K."/>
            <person name="Manabe R.I."/>
            <person name="Nelson D.C."/>
            <person name="Schulman A.H."/>
            <person name="Timko M.P."/>
            <person name="dePamphilis C.W."/>
            <person name="Choi D."/>
            <person name="Shirasu K."/>
        </authorList>
    </citation>
    <scope>NUCLEOTIDE SEQUENCE [LARGE SCALE GENOMIC DNA]</scope>
    <source>
        <strain evidence="3">cv. UVA1</strain>
    </source>
</reference>
<proteinExistence type="predicted"/>
<feature type="region of interest" description="Disordered" evidence="1">
    <location>
        <begin position="87"/>
        <end position="128"/>
    </location>
</feature>
<dbReference type="EMBL" id="BKCP01007848">
    <property type="protein sequence ID" value="GER47313.1"/>
    <property type="molecule type" value="Genomic_DNA"/>
</dbReference>
<keyword evidence="3" id="KW-1185">Reference proteome</keyword>
<comment type="caution">
    <text evidence="2">The sequence shown here is derived from an EMBL/GenBank/DDBJ whole genome shotgun (WGS) entry which is preliminary data.</text>
</comment>
<dbReference type="Proteomes" id="UP000325081">
    <property type="component" value="Unassembled WGS sequence"/>
</dbReference>
<organism evidence="2 3">
    <name type="scientific">Striga asiatica</name>
    <name type="common">Asiatic witchweed</name>
    <name type="synonym">Buchnera asiatica</name>
    <dbReference type="NCBI Taxonomy" id="4170"/>
    <lineage>
        <taxon>Eukaryota</taxon>
        <taxon>Viridiplantae</taxon>
        <taxon>Streptophyta</taxon>
        <taxon>Embryophyta</taxon>
        <taxon>Tracheophyta</taxon>
        <taxon>Spermatophyta</taxon>
        <taxon>Magnoliopsida</taxon>
        <taxon>eudicotyledons</taxon>
        <taxon>Gunneridae</taxon>
        <taxon>Pentapetalae</taxon>
        <taxon>asterids</taxon>
        <taxon>lamiids</taxon>
        <taxon>Lamiales</taxon>
        <taxon>Orobanchaceae</taxon>
        <taxon>Buchnereae</taxon>
        <taxon>Striga</taxon>
    </lineage>
</organism>
<protein>
    <submittedName>
        <fullName evidence="2">RNA-binding (RRM/RBD/RNP motifs) family protein</fullName>
    </submittedName>
</protein>
<evidence type="ECO:0000313" key="2">
    <source>
        <dbReference type="EMBL" id="GER47313.1"/>
    </source>
</evidence>
<gene>
    <name evidence="2" type="ORF">STAS_24407</name>
</gene>
<evidence type="ECO:0000256" key="1">
    <source>
        <dbReference type="SAM" id="MobiDB-lite"/>
    </source>
</evidence>
<dbReference type="AlphaFoldDB" id="A0A5A7QPL9"/>
<sequence>MAQHHHRHGPQQVLRHRHHHHRHGYVAHRVQFPHKRLPFSYRLCISAFVWCEEGLFGVHGFGVSWRPKPKGIDGVNLTLELDDTRQWTSEDSSINPSTNATRGRHPNLLRRGSSSLSITKAVESRDAR</sequence>